<comment type="caution">
    <text evidence="1">The sequence shown here is derived from an EMBL/GenBank/DDBJ whole genome shotgun (WGS) entry which is preliminary data.</text>
</comment>
<evidence type="ECO:0000313" key="1">
    <source>
        <dbReference type="EMBL" id="EEL67499.1"/>
    </source>
</evidence>
<gene>
    <name evidence="1" type="ORF">bcere0026_55630</name>
</gene>
<dbReference type="EMBL" id="ACMP01000207">
    <property type="protein sequence ID" value="EEL67499.1"/>
    <property type="molecule type" value="Genomic_DNA"/>
</dbReference>
<name>C2Y3K3_BACMY</name>
<dbReference type="AlphaFoldDB" id="C2Y3K3"/>
<sequence length="573" mass="67475">MKKMGKSFIIQNQRSLNGKTTNAVLVTLKSWQKFVATFEEKYYSYKDTYLEDILQHMTYEERIADVEGFVEQAKPSFSRRAMSALAEKTGRKHKLYGITNADLEVFLYLHKKCFTNGVIPNVTIHMMWEDYKQYKEEFAYIQHSQFYIALKKLSIHNIISIENGVDGRYTIKLTHFMNEETEKANPYVYISPVVFTKAFFKLSVAAKKLYLDIAMQQHTETTLKRSLDKQDERGNITHFGGMYRFLHKKYPHQIRAVIEELTTALPCTGNPLFKICKMQKGVRHTKRYTTLYLSIHSDFLCTKESGEEQHRDPFTPKATYARKAKFIESVLQEMNIGELSSDMNKFIHVLKHTCHRQIRGVIRGLRDMVDRKEGYPTKIVYTLKKLLHQTSQYQILDTAAKEGIYPLIAQHVPKERNSDREQAVFNFGLHYSMYSLRNIKKMFKNVHALLKQKFAIPVTEESYHRNYLKYQEETLFRKYAYDQGVNLHTYIALEIEMREKLKVRGHKERTIPSDIREWFIEAIDKLPQEKLRVIELPKQFNLLEFMRTFERLVRAGVTITAPDQVLTAIEIKK</sequence>
<dbReference type="HOGENOM" id="CLU_037836_1_0_9"/>
<protein>
    <submittedName>
        <fullName evidence="1">Uncharacterized protein</fullName>
    </submittedName>
</protein>
<proteinExistence type="predicted"/>
<organism evidence="1">
    <name type="scientific">Bacillus mycoides</name>
    <dbReference type="NCBI Taxonomy" id="1405"/>
    <lineage>
        <taxon>Bacteria</taxon>
        <taxon>Bacillati</taxon>
        <taxon>Bacillota</taxon>
        <taxon>Bacilli</taxon>
        <taxon>Bacillales</taxon>
        <taxon>Bacillaceae</taxon>
        <taxon>Bacillus</taxon>
        <taxon>Bacillus cereus group</taxon>
    </lineage>
</organism>
<dbReference type="Proteomes" id="UP000001753">
    <property type="component" value="Chromosome"/>
</dbReference>
<reference evidence="1" key="1">
    <citation type="journal article" date="2012" name="Genome Res.">
        <title>Genomic characterization of the Bacillus cereus sensu lato species: Backdrop to the evolution of Bacillus anthracis.</title>
        <authorList>
            <person name="Zwick M.E."/>
            <person name="Joseph S.J."/>
            <person name="Didelot X."/>
            <person name="Chen P.E."/>
            <person name="Bishop-Lilly K.A."/>
            <person name="Stewart A.C."/>
            <person name="Willner K."/>
            <person name="Nolan N."/>
            <person name="Lentz S."/>
            <person name="Thomason M.K."/>
            <person name="Sozhamannan S."/>
            <person name="Mateczun A.J."/>
            <person name="Du L."/>
            <person name="Read T.D."/>
        </authorList>
    </citation>
    <scope>NUCLEOTIDE SEQUENCE [LARGE SCALE GENOMIC DNA]</scope>
    <source>
        <strain evidence="1">AH603</strain>
    </source>
</reference>
<accession>C2Y3K3</accession>